<name>A0ACC1JDV9_9FUNG</name>
<sequence>MDAFIEHLVQNGEQNRSSEQQLLATSVSLETAQQLSQALSSRLDSGKEKIRVHLHENYDTYLNAVSEASETQAKVSELLRGIDELELSFGDEDTGIRTRLLSAIDKQTQAEQRLGENQTVLECLRALAEINGQVQRLDML</sequence>
<accession>A0ACC1JDV9</accession>
<feature type="non-terminal residue" evidence="1">
    <location>
        <position position="140"/>
    </location>
</feature>
<keyword evidence="2" id="KW-1185">Reference proteome</keyword>
<dbReference type="EMBL" id="JANBPW010000624">
    <property type="protein sequence ID" value="KAJ1948802.1"/>
    <property type="molecule type" value="Genomic_DNA"/>
</dbReference>
<reference evidence="1" key="1">
    <citation type="submission" date="2022-07" db="EMBL/GenBank/DDBJ databases">
        <title>Phylogenomic reconstructions and comparative analyses of Kickxellomycotina fungi.</title>
        <authorList>
            <person name="Reynolds N.K."/>
            <person name="Stajich J.E."/>
            <person name="Barry K."/>
            <person name="Grigoriev I.V."/>
            <person name="Crous P."/>
            <person name="Smith M.E."/>
        </authorList>
    </citation>
    <scope>NUCLEOTIDE SEQUENCE</scope>
    <source>
        <strain evidence="1">NRRL 5244</strain>
    </source>
</reference>
<evidence type="ECO:0000313" key="2">
    <source>
        <dbReference type="Proteomes" id="UP001150603"/>
    </source>
</evidence>
<organism evidence="1 2">
    <name type="scientific">Linderina macrospora</name>
    <dbReference type="NCBI Taxonomy" id="4868"/>
    <lineage>
        <taxon>Eukaryota</taxon>
        <taxon>Fungi</taxon>
        <taxon>Fungi incertae sedis</taxon>
        <taxon>Zoopagomycota</taxon>
        <taxon>Kickxellomycotina</taxon>
        <taxon>Kickxellomycetes</taxon>
        <taxon>Kickxellales</taxon>
        <taxon>Kickxellaceae</taxon>
        <taxon>Linderina</taxon>
    </lineage>
</organism>
<protein>
    <submittedName>
        <fullName evidence="1">Uncharacterized protein</fullName>
    </submittedName>
</protein>
<evidence type="ECO:0000313" key="1">
    <source>
        <dbReference type="EMBL" id="KAJ1948802.1"/>
    </source>
</evidence>
<gene>
    <name evidence="1" type="ORF">FBU59_001426</name>
</gene>
<dbReference type="Proteomes" id="UP001150603">
    <property type="component" value="Unassembled WGS sequence"/>
</dbReference>
<proteinExistence type="predicted"/>
<comment type="caution">
    <text evidence="1">The sequence shown here is derived from an EMBL/GenBank/DDBJ whole genome shotgun (WGS) entry which is preliminary data.</text>
</comment>